<evidence type="ECO:0000313" key="2">
    <source>
        <dbReference type="EMBL" id="KAK0139899.1"/>
    </source>
</evidence>
<keyword evidence="1" id="KW-1133">Transmembrane helix</keyword>
<comment type="caution">
    <text evidence="2">The sequence shown here is derived from an EMBL/GenBank/DDBJ whole genome shotgun (WGS) entry which is preliminary data.</text>
</comment>
<sequence length="132" mass="15925">MCITVWSDSERHEQQWVFWPLAARCLLSQGTRSFKQHCRHQKAHLQLSFIMERTLVSLVCIAAIYLRQKRCCRWSICVHKILRTWRLHGEYHRLDKSQFDYLLTKIGPRIRRVDTNYRRAICPAERLAICLR</sequence>
<name>A0AA47MGZ3_MERPO</name>
<proteinExistence type="predicted"/>
<gene>
    <name evidence="2" type="ORF">N1851_023175</name>
</gene>
<keyword evidence="3" id="KW-1185">Reference proteome</keyword>
<evidence type="ECO:0000313" key="3">
    <source>
        <dbReference type="Proteomes" id="UP001174136"/>
    </source>
</evidence>
<protein>
    <submittedName>
        <fullName evidence="2">Uncharacterized protein</fullName>
    </submittedName>
</protein>
<keyword evidence="1" id="KW-0472">Membrane</keyword>
<dbReference type="AlphaFoldDB" id="A0AA47MGZ3"/>
<dbReference type="Proteomes" id="UP001174136">
    <property type="component" value="Unassembled WGS sequence"/>
</dbReference>
<keyword evidence="1" id="KW-0812">Transmembrane</keyword>
<reference evidence="2" key="1">
    <citation type="journal article" date="2023" name="Front. Mar. Sci.">
        <title>A new Merluccius polli reference genome to investigate the effects of global change in West African waters.</title>
        <authorList>
            <person name="Mateo J.L."/>
            <person name="Blanco-Fernandez C."/>
            <person name="Garcia-Vazquez E."/>
            <person name="Machado-Schiaffino G."/>
        </authorList>
    </citation>
    <scope>NUCLEOTIDE SEQUENCE</scope>
    <source>
        <strain evidence="2">C29</strain>
        <tissue evidence="2">Fin</tissue>
    </source>
</reference>
<feature type="transmembrane region" description="Helical" evidence="1">
    <location>
        <begin position="45"/>
        <end position="66"/>
    </location>
</feature>
<dbReference type="EMBL" id="JAOPHQ010004282">
    <property type="protein sequence ID" value="KAK0139899.1"/>
    <property type="molecule type" value="Genomic_DNA"/>
</dbReference>
<accession>A0AA47MGZ3</accession>
<evidence type="ECO:0000256" key="1">
    <source>
        <dbReference type="SAM" id="Phobius"/>
    </source>
</evidence>
<organism evidence="2 3">
    <name type="scientific">Merluccius polli</name>
    <name type="common">Benguela hake</name>
    <name type="synonym">Merluccius cadenati</name>
    <dbReference type="NCBI Taxonomy" id="89951"/>
    <lineage>
        <taxon>Eukaryota</taxon>
        <taxon>Metazoa</taxon>
        <taxon>Chordata</taxon>
        <taxon>Craniata</taxon>
        <taxon>Vertebrata</taxon>
        <taxon>Euteleostomi</taxon>
        <taxon>Actinopterygii</taxon>
        <taxon>Neopterygii</taxon>
        <taxon>Teleostei</taxon>
        <taxon>Neoteleostei</taxon>
        <taxon>Acanthomorphata</taxon>
        <taxon>Zeiogadaria</taxon>
        <taxon>Gadariae</taxon>
        <taxon>Gadiformes</taxon>
        <taxon>Gadoidei</taxon>
        <taxon>Merlucciidae</taxon>
        <taxon>Merluccius</taxon>
    </lineage>
</organism>